<dbReference type="AlphaFoldDB" id="A0A0F9TVA0"/>
<dbReference type="EMBL" id="LAZR01000256">
    <property type="protein sequence ID" value="KKN78882.1"/>
    <property type="molecule type" value="Genomic_DNA"/>
</dbReference>
<name>A0A0F9TVA0_9ZZZZ</name>
<protein>
    <submittedName>
        <fullName evidence="1">Uncharacterized protein</fullName>
    </submittedName>
</protein>
<evidence type="ECO:0000313" key="1">
    <source>
        <dbReference type="EMBL" id="KKN78882.1"/>
    </source>
</evidence>
<reference evidence="1" key="1">
    <citation type="journal article" date="2015" name="Nature">
        <title>Complex archaea that bridge the gap between prokaryotes and eukaryotes.</title>
        <authorList>
            <person name="Spang A."/>
            <person name="Saw J.H."/>
            <person name="Jorgensen S.L."/>
            <person name="Zaremba-Niedzwiedzka K."/>
            <person name="Martijn J."/>
            <person name="Lind A.E."/>
            <person name="van Eijk R."/>
            <person name="Schleper C."/>
            <person name="Guy L."/>
            <person name="Ettema T.J."/>
        </authorList>
    </citation>
    <scope>NUCLEOTIDE SEQUENCE</scope>
</reference>
<sequence length="549" mass="60737">MPPIPKFRAKITPQPVGKAPLPVGAADIGAGAIGQGLQAIGRGVSDIGQALLKVELDKQKIRDDASLASANGDYDKFVADRIDEARRTTFTSIEQFPEFRKQTEADLDTQVGLSISKMSPNAGQLFDNFSKTNKQTTLRQIEGIVWRKEVEFGQADTMRQYSNKFQVLAGAGVPLEEILKDPTLSIIEEGMAPYWSPGEMARARDRILIDSLVNVGRYEDAKNLTNSTEAFTPTEKQARLSNINTIERARVNQRDVNSVNAANAAVETSYSQIVQLGSEADIEQFARLILSDPTISNEDAIKAVDKIKTFYTTWNSAIKEPDGEDIVTSDSTRIKALRVINAVKTGSMTVDRGLEVYQVISKIEGVNGTDGKGFINDIFAAGETAKRVELVRQNEILGEREKQLRDAIEKQPNFFGDDVAAEILKDFANTAVIELNDAFREGEFDKKELDAQVDNLIRRYTLSEVQQLNAASARSLRLAKTLKEQQESITKLMTSLREQGKTAEAQRIMDEAIELGIFTKEGETIKKGTGKKKNIGIEVIKRMLDSIIR</sequence>
<organism evidence="1">
    <name type="scientific">marine sediment metagenome</name>
    <dbReference type="NCBI Taxonomy" id="412755"/>
    <lineage>
        <taxon>unclassified sequences</taxon>
        <taxon>metagenomes</taxon>
        <taxon>ecological metagenomes</taxon>
    </lineage>
</organism>
<proteinExistence type="predicted"/>
<gene>
    <name evidence="1" type="ORF">LCGC14_0346540</name>
</gene>
<comment type="caution">
    <text evidence="1">The sequence shown here is derived from an EMBL/GenBank/DDBJ whole genome shotgun (WGS) entry which is preliminary data.</text>
</comment>
<accession>A0A0F9TVA0</accession>